<organism evidence="2 3">
    <name type="scientific">Youngiibacter fragilis 232.1</name>
    <dbReference type="NCBI Taxonomy" id="994573"/>
    <lineage>
        <taxon>Bacteria</taxon>
        <taxon>Bacillati</taxon>
        <taxon>Bacillota</taxon>
        <taxon>Clostridia</taxon>
        <taxon>Eubacteriales</taxon>
        <taxon>Clostridiaceae</taxon>
        <taxon>Youngiibacter</taxon>
    </lineage>
</organism>
<proteinExistence type="predicted"/>
<reference evidence="2 3" key="1">
    <citation type="journal article" date="2014" name="Genome Announc.">
        <title>Genome Sequence of Youngiibacter fragilis, the Type Strain of the Genus Youngiibacter.</title>
        <authorList>
            <person name="Wawrik C.B."/>
            <person name="Callaghan A.V."/>
            <person name="Stamps B.W."/>
            <person name="Wawrik B."/>
        </authorList>
    </citation>
    <scope>NUCLEOTIDE SEQUENCE [LARGE SCALE GENOMIC DNA]</scope>
    <source>
        <strain evidence="2 3">232.1</strain>
    </source>
</reference>
<evidence type="ECO:0000313" key="2">
    <source>
        <dbReference type="EMBL" id="ETA80918.1"/>
    </source>
</evidence>
<dbReference type="PANTHER" id="PTHR30595">
    <property type="entry name" value="GLPR-RELATED TRANSCRIPTIONAL REPRESSOR"/>
    <property type="match status" value="1"/>
</dbReference>
<dbReference type="Gene3D" id="3.30.950.30">
    <property type="entry name" value="Schlafen, AAA domain"/>
    <property type="match status" value="1"/>
</dbReference>
<dbReference type="EMBL" id="AXUN02000171">
    <property type="protein sequence ID" value="ETA80918.1"/>
    <property type="molecule type" value="Genomic_DNA"/>
</dbReference>
<keyword evidence="3" id="KW-1185">Reference proteome</keyword>
<sequence length="440" mass="50096">MEILMAGETRQIEYKQNYSNTLLKTVSAFANYHDGHIILGISDDLHIIGVDSPDELRLTLENAINDNLDPKPYYEIEKILYDGKNIVVLKVYKGENTPYLYKNKAYKRMDTSTVAVDRFAYEELILQGRNTSFEELVSATQDLNFAFLSRAIKKGLGIQILTEDLLITLGLKRTGKYNNAAVILSDGDNQVNKMINLIAYSNDNVVEIRDRQTLSGMSVLEQFDVCMDFYRKHINVGEVITSAFRETVEEVPLVAYREAVANMIVHRDYSRDAAARIEIYTDRIEIFSPGGLPIGISEEEYLEGRISVSRNRVIADVFYRLRIIEKLATGVRRIKAYYKDSAKKPEFHVSENSITVVLPKISGNTADSDKGFISRLDSMSEVAKEIYEVISNKGPISRADIEKEIKLGKSQTIFWITQLRDKRLIIQLGRGRNVTYQARE</sequence>
<dbReference type="Pfam" id="PF04326">
    <property type="entry name" value="SLFN_AlbA_2"/>
    <property type="match status" value="1"/>
</dbReference>
<dbReference type="eggNOG" id="COG2865">
    <property type="taxonomic scope" value="Bacteria"/>
</dbReference>
<dbReference type="InterPro" id="IPR038461">
    <property type="entry name" value="Schlafen_AlbA_2_dom_sf"/>
</dbReference>
<dbReference type="PANTHER" id="PTHR30595:SF6">
    <property type="entry name" value="SCHLAFEN ALBA-2 DOMAIN-CONTAINING PROTEIN"/>
    <property type="match status" value="1"/>
</dbReference>
<dbReference type="Pfam" id="PF13749">
    <property type="entry name" value="HATPase_c_4"/>
    <property type="match status" value="1"/>
</dbReference>
<dbReference type="STRING" id="994573.T472_0209250"/>
<evidence type="ECO:0000259" key="1">
    <source>
        <dbReference type="Pfam" id="PF04326"/>
    </source>
</evidence>
<dbReference type="AlphaFoldDB" id="V7I4V6"/>
<dbReference type="Gene3D" id="3.30.565.60">
    <property type="match status" value="1"/>
</dbReference>
<dbReference type="InterPro" id="IPR038475">
    <property type="entry name" value="RecG_C_sf"/>
</dbReference>
<accession>V7I4V6</accession>
<dbReference type="RefSeq" id="WP_023387747.1">
    <property type="nucleotide sequence ID" value="NZ_AXUN02000171.1"/>
</dbReference>
<dbReference type="OrthoDB" id="34589at2"/>
<protein>
    <submittedName>
        <fullName evidence="2">ATPase AAA</fullName>
    </submittedName>
</protein>
<feature type="domain" description="Schlafen AlbA-2" evidence="1">
    <location>
        <begin position="8"/>
        <end position="115"/>
    </location>
</feature>
<dbReference type="InterPro" id="IPR007421">
    <property type="entry name" value="Schlafen_AlbA_2_dom"/>
</dbReference>
<name>V7I4V6_9CLOT</name>
<dbReference type="PATRIC" id="fig|994573.3.peg.1716"/>
<gene>
    <name evidence="2" type="ORF">T472_0209250</name>
</gene>
<evidence type="ECO:0000313" key="3">
    <source>
        <dbReference type="Proteomes" id="UP000017747"/>
    </source>
</evidence>
<dbReference type="Proteomes" id="UP000017747">
    <property type="component" value="Unassembled WGS sequence"/>
</dbReference>
<comment type="caution">
    <text evidence="2">The sequence shown here is derived from an EMBL/GenBank/DDBJ whole genome shotgun (WGS) entry which is preliminary data.</text>
</comment>